<evidence type="ECO:0000313" key="2">
    <source>
        <dbReference type="Proteomes" id="UP000828390"/>
    </source>
</evidence>
<keyword evidence="2" id="KW-1185">Reference proteome</keyword>
<dbReference type="EMBL" id="JAIWYP010000005">
    <property type="protein sequence ID" value="KAH3820118.1"/>
    <property type="molecule type" value="Genomic_DNA"/>
</dbReference>
<reference evidence="1" key="2">
    <citation type="submission" date="2020-11" db="EMBL/GenBank/DDBJ databases">
        <authorList>
            <person name="McCartney M.A."/>
            <person name="Auch B."/>
            <person name="Kono T."/>
            <person name="Mallez S."/>
            <person name="Becker A."/>
            <person name="Gohl D.M."/>
            <person name="Silverstein K.A.T."/>
            <person name="Koren S."/>
            <person name="Bechman K.B."/>
            <person name="Herman A."/>
            <person name="Abrahante J.E."/>
            <person name="Garbe J."/>
        </authorList>
    </citation>
    <scope>NUCLEOTIDE SEQUENCE</scope>
    <source>
        <strain evidence="1">Duluth1</strain>
        <tissue evidence="1">Whole animal</tissue>
    </source>
</reference>
<evidence type="ECO:0000313" key="1">
    <source>
        <dbReference type="EMBL" id="KAH3820118.1"/>
    </source>
</evidence>
<protein>
    <submittedName>
        <fullName evidence="1">Uncharacterized protein</fullName>
    </submittedName>
</protein>
<dbReference type="AlphaFoldDB" id="A0A9D4GNJ5"/>
<sequence>MTDRQTGQKQYTPIIRSWGIKINNVKPHHDPEDMHEHPIISSNRYMELLKRFLTRAFYQQLQRHGVNSPPPGGHDFQQTRTIFNLIQDIIKTNVLTKFHEDLTINVSFRVKNALSSGGHVFQPIKTIFGLVQDIIGINLLTKFHEDRKINVVSRVLTMLTPPNG</sequence>
<accession>A0A9D4GNJ5</accession>
<proteinExistence type="predicted"/>
<gene>
    <name evidence="1" type="ORF">DPMN_121862</name>
</gene>
<organism evidence="1 2">
    <name type="scientific">Dreissena polymorpha</name>
    <name type="common">Zebra mussel</name>
    <name type="synonym">Mytilus polymorpha</name>
    <dbReference type="NCBI Taxonomy" id="45954"/>
    <lineage>
        <taxon>Eukaryota</taxon>
        <taxon>Metazoa</taxon>
        <taxon>Spiralia</taxon>
        <taxon>Lophotrochozoa</taxon>
        <taxon>Mollusca</taxon>
        <taxon>Bivalvia</taxon>
        <taxon>Autobranchia</taxon>
        <taxon>Heteroconchia</taxon>
        <taxon>Euheterodonta</taxon>
        <taxon>Imparidentia</taxon>
        <taxon>Neoheterodontei</taxon>
        <taxon>Myida</taxon>
        <taxon>Dreissenoidea</taxon>
        <taxon>Dreissenidae</taxon>
        <taxon>Dreissena</taxon>
    </lineage>
</organism>
<reference evidence="1" key="1">
    <citation type="journal article" date="2019" name="bioRxiv">
        <title>The Genome of the Zebra Mussel, Dreissena polymorpha: A Resource for Invasive Species Research.</title>
        <authorList>
            <person name="McCartney M.A."/>
            <person name="Auch B."/>
            <person name="Kono T."/>
            <person name="Mallez S."/>
            <person name="Zhang Y."/>
            <person name="Obille A."/>
            <person name="Becker A."/>
            <person name="Abrahante J.E."/>
            <person name="Garbe J."/>
            <person name="Badalamenti J.P."/>
            <person name="Herman A."/>
            <person name="Mangelson H."/>
            <person name="Liachko I."/>
            <person name="Sullivan S."/>
            <person name="Sone E.D."/>
            <person name="Koren S."/>
            <person name="Silverstein K.A.T."/>
            <person name="Beckman K.B."/>
            <person name="Gohl D.M."/>
        </authorList>
    </citation>
    <scope>NUCLEOTIDE SEQUENCE</scope>
    <source>
        <strain evidence="1">Duluth1</strain>
        <tissue evidence="1">Whole animal</tissue>
    </source>
</reference>
<dbReference type="Proteomes" id="UP000828390">
    <property type="component" value="Unassembled WGS sequence"/>
</dbReference>
<comment type="caution">
    <text evidence="1">The sequence shown here is derived from an EMBL/GenBank/DDBJ whole genome shotgun (WGS) entry which is preliminary data.</text>
</comment>
<name>A0A9D4GNJ5_DREPO</name>